<proteinExistence type="predicted"/>
<evidence type="ECO:0000313" key="3">
    <source>
        <dbReference type="Proteomes" id="UP000296469"/>
    </source>
</evidence>
<evidence type="ECO:0000313" key="2">
    <source>
        <dbReference type="EMBL" id="QCB95299.1"/>
    </source>
</evidence>
<accession>A0A4P7SLT0</accession>
<dbReference type="KEGG" id="celz:E5225_09215"/>
<dbReference type="Proteomes" id="UP000296469">
    <property type="component" value="Chromosome"/>
</dbReference>
<dbReference type="SUPFAM" id="SSF53448">
    <property type="entry name" value="Nucleotide-diphospho-sugar transferases"/>
    <property type="match status" value="1"/>
</dbReference>
<gene>
    <name evidence="2" type="ORF">E5225_09215</name>
</gene>
<dbReference type="GO" id="GO:0016740">
    <property type="term" value="F:transferase activity"/>
    <property type="evidence" value="ECO:0007669"/>
    <property type="project" value="UniProtKB-KW"/>
</dbReference>
<evidence type="ECO:0000259" key="1">
    <source>
        <dbReference type="Pfam" id="PF00535"/>
    </source>
</evidence>
<reference evidence="2 3" key="1">
    <citation type="submission" date="2019-04" db="EMBL/GenBank/DDBJ databases">
        <title>Isolation and identification of Cellulomonas shaoxiangyii sp. Nov. isolated from feces of the Tibetan antelopes (Pantholops hodgsonii) in the Qinghai-Tibet plateau of China.</title>
        <authorList>
            <person name="Tian Z."/>
        </authorList>
    </citation>
    <scope>NUCLEOTIDE SEQUENCE [LARGE SCALE GENOMIC DNA]</scope>
    <source>
        <strain evidence="2 3">Z28</strain>
    </source>
</reference>
<dbReference type="OrthoDB" id="7432283at2"/>
<dbReference type="InterPro" id="IPR001173">
    <property type="entry name" value="Glyco_trans_2-like"/>
</dbReference>
<protein>
    <submittedName>
        <fullName evidence="2">Glycosyltransferase</fullName>
    </submittedName>
</protein>
<feature type="domain" description="Glycosyltransferase 2-like" evidence="1">
    <location>
        <begin position="37"/>
        <end position="124"/>
    </location>
</feature>
<organism evidence="2 3">
    <name type="scientific">Cellulomonas shaoxiangyii</name>
    <dbReference type="NCBI Taxonomy" id="2566013"/>
    <lineage>
        <taxon>Bacteria</taxon>
        <taxon>Bacillati</taxon>
        <taxon>Actinomycetota</taxon>
        <taxon>Actinomycetes</taxon>
        <taxon>Micrococcales</taxon>
        <taxon>Cellulomonadaceae</taxon>
        <taxon>Cellulomonas</taxon>
    </lineage>
</organism>
<keyword evidence="2" id="KW-0808">Transferase</keyword>
<dbReference type="CDD" id="cd00761">
    <property type="entry name" value="Glyco_tranf_GTA_type"/>
    <property type="match status" value="1"/>
</dbReference>
<dbReference type="Gene3D" id="3.90.550.10">
    <property type="entry name" value="Spore Coat Polysaccharide Biosynthesis Protein SpsA, Chain A"/>
    <property type="match status" value="1"/>
</dbReference>
<dbReference type="AlphaFoldDB" id="A0A4P7SLT0"/>
<sequence length="328" mass="35602">MPRRVEDAVYLLPLRTADPADADTWTYLARVAPVLDVVVVDGSPPDVADVHARHLPTGARHVRVGPPPPGTNGKVVAVRHGLRATTQERVVVADDDVRWEAGDLVRALALLDHAAVVRPQNVFVPAPWHARWDTGRSLLNRALGGDWPGTLLVRRSALPPHGYAEHVLFENLELVRTVRAGGGREHVALDVLGDRRPPSTRRFLDQRVRQAYDSHAQPLRLAAELAVLPLVAAALLHRRPARVAVAAVAVAGVAEGGRRRAGGRHRFPATAALWAPLWCLERGLCAWAALALRAAGGVPYAGTRLRLAAHRERDLRRTAAAPDPRSMT</sequence>
<dbReference type="Pfam" id="PF00535">
    <property type="entry name" value="Glycos_transf_2"/>
    <property type="match status" value="1"/>
</dbReference>
<dbReference type="EMBL" id="CP039291">
    <property type="protein sequence ID" value="QCB95299.1"/>
    <property type="molecule type" value="Genomic_DNA"/>
</dbReference>
<keyword evidence="3" id="KW-1185">Reference proteome</keyword>
<dbReference type="InterPro" id="IPR029044">
    <property type="entry name" value="Nucleotide-diphossugar_trans"/>
</dbReference>
<name>A0A4P7SLT0_9CELL</name>